<protein>
    <submittedName>
        <fullName evidence="2">Glutathione S-transferase N-terminal domain-containing protein</fullName>
    </submittedName>
</protein>
<dbReference type="AlphaFoldDB" id="A0AAU8CJM5"/>
<proteinExistence type="predicted"/>
<dbReference type="InterPro" id="IPR036249">
    <property type="entry name" value="Thioredoxin-like_sf"/>
</dbReference>
<evidence type="ECO:0000259" key="1">
    <source>
        <dbReference type="PROSITE" id="PS50404"/>
    </source>
</evidence>
<dbReference type="SUPFAM" id="SSF52833">
    <property type="entry name" value="Thioredoxin-like"/>
    <property type="match status" value="1"/>
</dbReference>
<feature type="domain" description="GST N-terminal" evidence="1">
    <location>
        <begin position="2"/>
        <end position="83"/>
    </location>
</feature>
<evidence type="ECO:0000313" key="2">
    <source>
        <dbReference type="EMBL" id="XCG46466.1"/>
    </source>
</evidence>
<accession>A0AAU8CJM5</accession>
<name>A0AAU8CJM5_9HYPH</name>
<gene>
    <name evidence="2" type="ORF">ABVK50_14120</name>
</gene>
<dbReference type="Pfam" id="PF13417">
    <property type="entry name" value="GST_N_3"/>
    <property type="match status" value="1"/>
</dbReference>
<dbReference type="RefSeq" id="WP_353640963.1">
    <property type="nucleotide sequence ID" value="NZ_CP159253.1"/>
</dbReference>
<dbReference type="Gene3D" id="3.40.30.10">
    <property type="entry name" value="Glutaredoxin"/>
    <property type="match status" value="1"/>
</dbReference>
<dbReference type="PROSITE" id="PS50404">
    <property type="entry name" value="GST_NTER"/>
    <property type="match status" value="1"/>
</dbReference>
<dbReference type="EMBL" id="CP159253">
    <property type="protein sequence ID" value="XCG46466.1"/>
    <property type="molecule type" value="Genomic_DNA"/>
</dbReference>
<dbReference type="InterPro" id="IPR004045">
    <property type="entry name" value="Glutathione_S-Trfase_N"/>
</dbReference>
<organism evidence="2">
    <name type="scientific">Mesorhizobium sp. WSM2240</name>
    <dbReference type="NCBI Taxonomy" id="3228851"/>
    <lineage>
        <taxon>Bacteria</taxon>
        <taxon>Pseudomonadati</taxon>
        <taxon>Pseudomonadota</taxon>
        <taxon>Alphaproteobacteria</taxon>
        <taxon>Hyphomicrobiales</taxon>
        <taxon>Phyllobacteriaceae</taxon>
        <taxon>Mesorhizobium</taxon>
    </lineage>
</organism>
<sequence length="90" mass="10126">MSRPVAYGADYSAYVRIVRLALHEKQVAYYLIPVDVFAEGGPRPGTLDHHPFGRIPAFEHDWLRLYETMANARHIDEAFGCPASFTAAFS</sequence>
<reference evidence="2" key="1">
    <citation type="submission" date="2024-06" db="EMBL/GenBank/DDBJ databases">
        <title>Mesorhizobium karijinii sp. nov., a symbiont of the iconic Swainsona formosa from arid Australia.</title>
        <authorList>
            <person name="Hill Y.J."/>
            <person name="Watkin E.L.J."/>
            <person name="O'Hara G.W."/>
            <person name="Terpolilli J."/>
            <person name="Tye M.L."/>
            <person name="Kohlmeier M.G."/>
        </authorList>
    </citation>
    <scope>NUCLEOTIDE SEQUENCE</scope>
    <source>
        <strain evidence="2">WSM2240</strain>
    </source>
</reference>